<keyword evidence="2" id="KW-0229">DNA integration</keyword>
<keyword evidence="4" id="KW-0233">DNA recombination</keyword>
<feature type="domain" description="Core-binding (CB)" evidence="7">
    <location>
        <begin position="93"/>
        <end position="181"/>
    </location>
</feature>
<dbReference type="CDD" id="cd01189">
    <property type="entry name" value="INT_ICEBs1_C_like"/>
    <property type="match status" value="1"/>
</dbReference>
<dbReference type="Pfam" id="PF12167">
    <property type="entry name" value="Arm-DNA-bind_2"/>
    <property type="match status" value="1"/>
</dbReference>
<organism evidence="8 9">
    <name type="scientific">Thiopseudomonas acetoxidans</name>
    <dbReference type="NCBI Taxonomy" id="3041622"/>
    <lineage>
        <taxon>Bacteria</taxon>
        <taxon>Pseudomonadati</taxon>
        <taxon>Pseudomonadota</taxon>
        <taxon>Gammaproteobacteria</taxon>
        <taxon>Pseudomonadales</taxon>
        <taxon>Pseudomonadaceae</taxon>
        <taxon>Thiopseudomonas</taxon>
    </lineage>
</organism>
<dbReference type="RefSeq" id="WP_289410992.1">
    <property type="nucleotide sequence ID" value="NZ_JAUCDY010000009.1"/>
</dbReference>
<dbReference type="InterPro" id="IPR011010">
    <property type="entry name" value="DNA_brk_join_enz"/>
</dbReference>
<dbReference type="PANTHER" id="PTHR30629">
    <property type="entry name" value="PROPHAGE INTEGRASE"/>
    <property type="match status" value="1"/>
</dbReference>
<evidence type="ECO:0000256" key="5">
    <source>
        <dbReference type="PROSITE-ProRule" id="PRU01248"/>
    </source>
</evidence>
<evidence type="ECO:0000313" key="8">
    <source>
        <dbReference type="EMBL" id="MDM7858306.1"/>
    </source>
</evidence>
<keyword evidence="9" id="KW-1185">Reference proteome</keyword>
<dbReference type="EMBL" id="JAUCDY010000009">
    <property type="protein sequence ID" value="MDM7858306.1"/>
    <property type="molecule type" value="Genomic_DNA"/>
</dbReference>
<reference evidence="8 9" key="1">
    <citation type="submission" date="2023-06" db="EMBL/GenBank/DDBJ databases">
        <title>Thiopseudomonas sp. CY1220 draft genome sequence.</title>
        <authorList>
            <person name="Zhao G."/>
            <person name="An M."/>
        </authorList>
    </citation>
    <scope>NUCLEOTIDE SEQUENCE [LARGE SCALE GENOMIC DNA]</scope>
    <source>
        <strain evidence="8 9">CY1220</strain>
    </source>
</reference>
<comment type="caution">
    <text evidence="8">The sequence shown here is derived from an EMBL/GenBank/DDBJ whole genome shotgun (WGS) entry which is preliminary data.</text>
</comment>
<keyword evidence="3 5" id="KW-0238">DNA-binding</keyword>
<evidence type="ECO:0000256" key="2">
    <source>
        <dbReference type="ARBA" id="ARBA00022908"/>
    </source>
</evidence>
<comment type="similarity">
    <text evidence="1">Belongs to the 'phage' integrase family.</text>
</comment>
<evidence type="ECO:0000259" key="7">
    <source>
        <dbReference type="PROSITE" id="PS51900"/>
    </source>
</evidence>
<dbReference type="InterPro" id="IPR050808">
    <property type="entry name" value="Phage_Integrase"/>
</dbReference>
<evidence type="ECO:0000256" key="3">
    <source>
        <dbReference type="ARBA" id="ARBA00023125"/>
    </source>
</evidence>
<dbReference type="SUPFAM" id="SSF56349">
    <property type="entry name" value="DNA breaking-rejoining enzymes"/>
    <property type="match status" value="1"/>
</dbReference>
<evidence type="ECO:0000259" key="6">
    <source>
        <dbReference type="PROSITE" id="PS51898"/>
    </source>
</evidence>
<protein>
    <submittedName>
        <fullName evidence="8">DUF3596 domain-containing protein</fullName>
    </submittedName>
</protein>
<name>A0ABT7SQ53_9GAMM</name>
<dbReference type="InterPro" id="IPR002104">
    <property type="entry name" value="Integrase_catalytic"/>
</dbReference>
<evidence type="ECO:0000256" key="4">
    <source>
        <dbReference type="ARBA" id="ARBA00023172"/>
    </source>
</evidence>
<dbReference type="InterPro" id="IPR013762">
    <property type="entry name" value="Integrase-like_cat_sf"/>
</dbReference>
<proteinExistence type="inferred from homology"/>
<dbReference type="PANTHER" id="PTHR30629:SF2">
    <property type="entry name" value="PROPHAGE INTEGRASE INTS-RELATED"/>
    <property type="match status" value="1"/>
</dbReference>
<dbReference type="InterPro" id="IPR004107">
    <property type="entry name" value="Integrase_SAM-like_N"/>
</dbReference>
<dbReference type="Pfam" id="PF14659">
    <property type="entry name" value="Phage_int_SAM_3"/>
    <property type="match status" value="1"/>
</dbReference>
<dbReference type="Pfam" id="PF00589">
    <property type="entry name" value="Phage_integrase"/>
    <property type="match status" value="1"/>
</dbReference>
<dbReference type="InterPro" id="IPR022000">
    <property type="entry name" value="Min27-like_integrase_DNA_bind"/>
</dbReference>
<gene>
    <name evidence="8" type="ORF">QEZ41_08450</name>
</gene>
<dbReference type="PROSITE" id="PS51898">
    <property type="entry name" value="TYR_RECOMBINASE"/>
    <property type="match status" value="1"/>
</dbReference>
<sequence>MASVNARNGLLYLDFRYKGQRCREYTKLADTVAHRKRLEKVGSRIEAEIVLGTFVYRNYFPDSKRADVFEEYDQKVEAARKGLAEEVEEDMTPTLAEFTEIWLSEKQVEWRDSHYKAVVGTLQAYAIPTFGEKKLNDITKAEILQFRATLAKDPLRKSSALKASTVNKAITPFRMIMNEAAERYDFTSPFLGVKSLKIQRTDIEPFSLDEVSLFLTKVREDYKAYYAVRFFTGLRTGEVDGLRWKYIDFERREILVRESVVQNKMTYTKNDGSQREIFMSQPVYDALREQHKVTGGQEFVFCNRDGNPLYHHNVTRRVWHPTLRHLGLKRRPPYQTRHTAATLWLAAGEAPEWIARQMGHTTTEMLFRVYSRYVPNLTRQDGSAFERLILNGLSEENENS</sequence>
<dbReference type="InterPro" id="IPR044068">
    <property type="entry name" value="CB"/>
</dbReference>
<dbReference type="Gene3D" id="1.10.150.130">
    <property type="match status" value="1"/>
</dbReference>
<dbReference type="Gene3D" id="1.10.443.10">
    <property type="entry name" value="Intergrase catalytic core"/>
    <property type="match status" value="1"/>
</dbReference>
<accession>A0ABT7SQ53</accession>
<evidence type="ECO:0000256" key="1">
    <source>
        <dbReference type="ARBA" id="ARBA00008857"/>
    </source>
</evidence>
<dbReference type="Proteomes" id="UP001241056">
    <property type="component" value="Unassembled WGS sequence"/>
</dbReference>
<dbReference type="InterPro" id="IPR010998">
    <property type="entry name" value="Integrase_recombinase_N"/>
</dbReference>
<evidence type="ECO:0000313" key="9">
    <source>
        <dbReference type="Proteomes" id="UP001241056"/>
    </source>
</evidence>
<feature type="domain" description="Tyr recombinase" evidence="6">
    <location>
        <begin position="201"/>
        <end position="385"/>
    </location>
</feature>
<dbReference type="PROSITE" id="PS51900">
    <property type="entry name" value="CB"/>
    <property type="match status" value="1"/>
</dbReference>